<dbReference type="InterPro" id="IPR027417">
    <property type="entry name" value="P-loop_NTPase"/>
</dbReference>
<dbReference type="InterPro" id="IPR014001">
    <property type="entry name" value="Helicase_ATP-bd"/>
</dbReference>
<name>A0A0L6JGV8_9FIRM</name>
<dbReference type="GO" id="GO:0005524">
    <property type="term" value="F:ATP binding"/>
    <property type="evidence" value="ECO:0007669"/>
    <property type="project" value="UniProtKB-KW"/>
</dbReference>
<dbReference type="RefSeq" id="WP_036939651.1">
    <property type="nucleotide sequence ID" value="NZ_JQKC01000009.1"/>
</dbReference>
<evidence type="ECO:0000256" key="1">
    <source>
        <dbReference type="ARBA" id="ARBA00022741"/>
    </source>
</evidence>
<dbReference type="GO" id="GO:0036297">
    <property type="term" value="P:interstrand cross-link repair"/>
    <property type="evidence" value="ECO:0007669"/>
    <property type="project" value="TreeGrafter"/>
</dbReference>
<feature type="domain" description="Post-SET" evidence="3">
    <location>
        <begin position="718"/>
        <end position="734"/>
    </location>
</feature>
<feature type="domain" description="Helicase ATP-binding" evidence="4">
    <location>
        <begin position="64"/>
        <end position="244"/>
    </location>
</feature>
<dbReference type="eggNOG" id="COG1205">
    <property type="taxonomic scope" value="Bacteria"/>
</dbReference>
<dbReference type="PATRIC" id="fig|398512.5.peg.223"/>
<evidence type="ECO:0000259" key="3">
    <source>
        <dbReference type="PROSITE" id="PS50868"/>
    </source>
</evidence>
<dbReference type="Proteomes" id="UP000036923">
    <property type="component" value="Unassembled WGS sequence"/>
</dbReference>
<dbReference type="CDD" id="cd17923">
    <property type="entry name" value="DEXHc_Hrq1-like"/>
    <property type="match status" value="1"/>
</dbReference>
<dbReference type="GO" id="GO:0006289">
    <property type="term" value="P:nucleotide-excision repair"/>
    <property type="evidence" value="ECO:0007669"/>
    <property type="project" value="TreeGrafter"/>
</dbReference>
<reference evidence="7" key="1">
    <citation type="submission" date="2015-07" db="EMBL/GenBank/DDBJ databases">
        <title>Near-Complete Genome Sequence of the Cellulolytic Bacterium Bacteroides (Pseudobacteroides) cellulosolvens ATCC 35603.</title>
        <authorList>
            <person name="Dassa B."/>
            <person name="Utturkar S.M."/>
            <person name="Klingeman D.M."/>
            <person name="Hurt R.A."/>
            <person name="Keller M."/>
            <person name="Xu J."/>
            <person name="Reddy Y.H.K."/>
            <person name="Borovok I."/>
            <person name="Grinberg I.R."/>
            <person name="Lamed R."/>
            <person name="Zhivin O."/>
            <person name="Bayer E.A."/>
            <person name="Brown S.D."/>
        </authorList>
    </citation>
    <scope>NUCLEOTIDE SEQUENCE [LARGE SCALE GENOMIC DNA]</scope>
    <source>
        <strain evidence="7">DSM 2933</strain>
    </source>
</reference>
<dbReference type="InterPro" id="IPR001650">
    <property type="entry name" value="Helicase_C-like"/>
</dbReference>
<keyword evidence="6" id="KW-0347">Helicase</keyword>
<dbReference type="InterPro" id="IPR011545">
    <property type="entry name" value="DEAD/DEAH_box_helicase_dom"/>
</dbReference>
<accession>A0A0L6JGV8</accession>
<evidence type="ECO:0000259" key="5">
    <source>
        <dbReference type="PROSITE" id="PS51194"/>
    </source>
</evidence>
<keyword evidence="2" id="KW-0067">ATP-binding</keyword>
<evidence type="ECO:0000313" key="7">
    <source>
        <dbReference type="Proteomes" id="UP000036923"/>
    </source>
</evidence>
<dbReference type="SMART" id="SM00490">
    <property type="entry name" value="HELICc"/>
    <property type="match status" value="1"/>
</dbReference>
<organism evidence="6 7">
    <name type="scientific">Pseudobacteroides cellulosolvens ATCC 35603 = DSM 2933</name>
    <dbReference type="NCBI Taxonomy" id="398512"/>
    <lineage>
        <taxon>Bacteria</taxon>
        <taxon>Bacillati</taxon>
        <taxon>Bacillota</taxon>
        <taxon>Clostridia</taxon>
        <taxon>Eubacteriales</taxon>
        <taxon>Oscillospiraceae</taxon>
        <taxon>Pseudobacteroides</taxon>
    </lineage>
</organism>
<gene>
    <name evidence="6" type="ORF">Bccel_0211</name>
</gene>
<dbReference type="OrthoDB" id="9774462at2"/>
<evidence type="ECO:0000313" key="6">
    <source>
        <dbReference type="EMBL" id="KNY24954.1"/>
    </source>
</evidence>
<dbReference type="PANTHER" id="PTHR47957">
    <property type="entry name" value="ATP-DEPENDENT HELICASE HRQ1"/>
    <property type="match status" value="1"/>
</dbReference>
<dbReference type="Gene3D" id="3.40.50.300">
    <property type="entry name" value="P-loop containing nucleotide triphosphate hydrolases"/>
    <property type="match status" value="2"/>
</dbReference>
<sequence length="757" mass="85194">MNLEQILENFKNSEELMKNITAWIEIPPKDAVYSDFPECMDIRLKEALKRRGITRLYSHQACAVREVENNKNVVVVTPTASGKTMCYNIPVINNILKDPESRAIFLFPTKALSQDQTTELHELITEVGVDIKTYTYDGDTPQSARKAIRQAGHIVVTNPDMLHSGILPHHTKWNKLFENLKFIVIDEVHHYRGVFGSHLANVIRRLKRICNFYGSNPRFICCSATIANPDELACGITGEDVVLIDNNGAPMGKKHFIFYNPPVVNKELGIRKSSTIEAKIMAQNLIRNNIQTIVFTRSRLNVEVLVTYLKDVYSSKFEGEQRVRGYRGGYLPSLRREIERGLRNGSVTGVVSTNALELGIDIGNLEACVICGYPGNISSTWQQAGRAGRRNSVSATFLIASSSPLDQYIVSNSDYFFEKSPEYGLINPDNLAILYNHIKCAAFELPFTEDEKFGVETTGEILSFMEDAKILRHVGSRWYWMNDVFPAGDISLRSASNENFIIIDISEPKHRVIGETDRFSAPMLLHEEAIYMHEGQQYQVEELDFDNKKAYVRKVDVDYYTDANLAVDMKVIDVFRSEEGKLTDRFSGEVMVSAIVTMFKKIKLYTHENIGSGPVNLPELEMHTTSYWISFSEEATKGLSQLEIQNGLFGLSNIIANCAPIYLMCDPGDIRVVYQVKAPFTVKPTLYIYDSYPGGVGFSEKLYNIHQELFIAAGKMIEQCECECGCPSCVGPLNEFSGSGNPKLLTLKLIGYTLSND</sequence>
<keyword evidence="7" id="KW-1185">Reference proteome</keyword>
<dbReference type="PROSITE" id="PS51194">
    <property type="entry name" value="HELICASE_CTER"/>
    <property type="match status" value="1"/>
</dbReference>
<dbReference type="CDD" id="cd18797">
    <property type="entry name" value="SF2_C_Hrq"/>
    <property type="match status" value="1"/>
</dbReference>
<dbReference type="AlphaFoldDB" id="A0A0L6JGV8"/>
<dbReference type="PANTHER" id="PTHR47957:SF3">
    <property type="entry name" value="ATP-DEPENDENT HELICASE HRQ1"/>
    <property type="match status" value="1"/>
</dbReference>
<dbReference type="InterPro" id="IPR055227">
    <property type="entry name" value="HRQ1_WHD"/>
</dbReference>
<dbReference type="SUPFAM" id="SSF52540">
    <property type="entry name" value="P-loop containing nucleoside triphosphate hydrolases"/>
    <property type="match status" value="1"/>
</dbReference>
<keyword evidence="1" id="KW-0547">Nucleotide-binding</keyword>
<dbReference type="GO" id="GO:0003676">
    <property type="term" value="F:nucleic acid binding"/>
    <property type="evidence" value="ECO:0007669"/>
    <property type="project" value="InterPro"/>
</dbReference>
<dbReference type="Pfam" id="PF00271">
    <property type="entry name" value="Helicase_C"/>
    <property type="match status" value="1"/>
</dbReference>
<keyword evidence="6" id="KW-0378">Hydrolase</keyword>
<evidence type="ECO:0000259" key="4">
    <source>
        <dbReference type="PROSITE" id="PS51192"/>
    </source>
</evidence>
<comment type="caution">
    <text evidence="6">The sequence shown here is derived from an EMBL/GenBank/DDBJ whole genome shotgun (WGS) entry which is preliminary data.</text>
</comment>
<dbReference type="Pfam" id="PF09369">
    <property type="entry name" value="MZB"/>
    <property type="match status" value="1"/>
</dbReference>
<dbReference type="SMART" id="SM00487">
    <property type="entry name" value="DEXDc"/>
    <property type="match status" value="1"/>
</dbReference>
<dbReference type="InterPro" id="IPR003616">
    <property type="entry name" value="Post-SET_dom"/>
</dbReference>
<dbReference type="Pfam" id="PF00270">
    <property type="entry name" value="DEAD"/>
    <property type="match status" value="1"/>
</dbReference>
<dbReference type="PROSITE" id="PS51192">
    <property type="entry name" value="HELICASE_ATP_BIND_1"/>
    <property type="match status" value="1"/>
</dbReference>
<dbReference type="Pfam" id="PF22982">
    <property type="entry name" value="WHD_HRQ1"/>
    <property type="match status" value="1"/>
</dbReference>
<dbReference type="GO" id="GO:0043138">
    <property type="term" value="F:3'-5' DNA helicase activity"/>
    <property type="evidence" value="ECO:0007669"/>
    <property type="project" value="TreeGrafter"/>
</dbReference>
<dbReference type="PROSITE" id="PS50868">
    <property type="entry name" value="POST_SET"/>
    <property type="match status" value="1"/>
</dbReference>
<dbReference type="InterPro" id="IPR018973">
    <property type="entry name" value="MZB"/>
</dbReference>
<feature type="domain" description="Helicase C-terminal" evidence="5">
    <location>
        <begin position="280"/>
        <end position="432"/>
    </location>
</feature>
<protein>
    <submittedName>
        <fullName evidence="6">DEAD/DEAH box helicase domain protein</fullName>
    </submittedName>
</protein>
<evidence type="ECO:0000256" key="2">
    <source>
        <dbReference type="ARBA" id="ARBA00022840"/>
    </source>
</evidence>
<proteinExistence type="predicted"/>
<dbReference type="EMBL" id="LGTC01000001">
    <property type="protein sequence ID" value="KNY24954.1"/>
    <property type="molecule type" value="Genomic_DNA"/>
</dbReference>